<feature type="active site" description="Nucleophile" evidence="7">
    <location>
        <position position="389"/>
    </location>
</feature>
<feature type="domain" description="Peptidase S49" evidence="8">
    <location>
        <begin position="373"/>
        <end position="526"/>
    </location>
</feature>
<dbReference type="Gene3D" id="3.90.226.10">
    <property type="entry name" value="2-enoyl-CoA Hydratase, Chain A, domain 1"/>
    <property type="match status" value="2"/>
</dbReference>
<evidence type="ECO:0000256" key="3">
    <source>
        <dbReference type="ARBA" id="ARBA00022670"/>
    </source>
</evidence>
<dbReference type="InterPro" id="IPR047272">
    <property type="entry name" value="S49_SppA_C"/>
</dbReference>
<dbReference type="NCBIfam" id="TIGR00706">
    <property type="entry name" value="SppA_dom"/>
    <property type="match status" value="1"/>
</dbReference>
<dbReference type="PIRSF" id="PIRSF001217">
    <property type="entry name" value="Protease_4_SppA"/>
    <property type="match status" value="1"/>
</dbReference>
<dbReference type="NCBIfam" id="TIGR00705">
    <property type="entry name" value="SppA_67K"/>
    <property type="match status" value="1"/>
</dbReference>
<dbReference type="AlphaFoldDB" id="A0A069QL08"/>
<gene>
    <name evidence="9" type="ORF">HMPREF1991_00466</name>
</gene>
<dbReference type="PANTHER" id="PTHR33209:SF1">
    <property type="entry name" value="PEPTIDASE S49 DOMAIN-CONTAINING PROTEIN"/>
    <property type="match status" value="1"/>
</dbReference>
<comment type="subcellular location">
    <subcellularLocation>
        <location evidence="1">Membrane</location>
    </subcellularLocation>
</comment>
<evidence type="ECO:0000313" key="9">
    <source>
        <dbReference type="EMBL" id="KDR53490.1"/>
    </source>
</evidence>
<accession>A0A069QL08</accession>
<evidence type="ECO:0000256" key="2">
    <source>
        <dbReference type="ARBA" id="ARBA00008683"/>
    </source>
</evidence>
<dbReference type="Pfam" id="PF01343">
    <property type="entry name" value="Peptidase_S49"/>
    <property type="match status" value="2"/>
</dbReference>
<dbReference type="EMBL" id="JNGW01000015">
    <property type="protein sequence ID" value="KDR53490.1"/>
    <property type="molecule type" value="Genomic_DNA"/>
</dbReference>
<evidence type="ECO:0000259" key="8">
    <source>
        <dbReference type="Pfam" id="PF01343"/>
    </source>
</evidence>
<reference evidence="9 10" key="1">
    <citation type="submission" date="2013-08" db="EMBL/GenBank/DDBJ databases">
        <authorList>
            <person name="Weinstock G."/>
            <person name="Sodergren E."/>
            <person name="Wylie T."/>
            <person name="Fulton L."/>
            <person name="Fulton R."/>
            <person name="Fronick C."/>
            <person name="O'Laughlin M."/>
            <person name="Godfrey J."/>
            <person name="Miner T."/>
            <person name="Herter B."/>
            <person name="Appelbaum E."/>
            <person name="Cordes M."/>
            <person name="Lek S."/>
            <person name="Wollam A."/>
            <person name="Pepin K.H."/>
            <person name="Palsikar V.B."/>
            <person name="Mitreva M."/>
            <person name="Wilson R.K."/>
        </authorList>
    </citation>
    <scope>NUCLEOTIDE SEQUENCE [LARGE SCALE GENOMIC DNA]</scope>
    <source>
        <strain evidence="9 10">ATCC 15930</strain>
    </source>
</reference>
<sequence>MKDFFKSVLATVLGIFLFCAISFAFMMMSIIGMIASTDTETKLKDNSVLTINLSGSINEMAAPNVLGFLSGNTIENTGLNDMLLAIKKAKNNDDIKGIYLEGGPLIAGFSTLQELRDALVDFKKSGKWIVAYADTYTQGCYYVASVANHIYLNPQGQVDWHGLASQPYYIKDLAAKFGIKYQVAKVGTFKSATEMFTETKMSDANRLQVSMYLNGLWANVCKAVSESRKISIPTLNTYADEYQFFADAQSLVRKRFVDKLLYADQVKGEVKKLLRIDADKSINQVGVTEMCNVRQDVNTDDGTIAIYYAEGEIVQIAPGGMLNNSTNIVSKDICKNLEDLKNDDDIKAVVLRVNSPGGDAYASEQIWHQVTELRKKKPVVVSMGDYAASGGYYMSCGANWIVAEPNTLTGSIGIFGVFPDLSGLVTEKLGVKFDEVKTNANSAFGNIAARPFSATEMAMLQGYVNRGYATFLNRVSQGRKMSVDHIDKIAQGRVWLGNDAVKIKLVDQLGGIKEAVEKAAQLAKLKDYGLAEYPAPASWQDQILNSVVPRNTLDEQLRLTLGAAYEPFMLIRNINQRGAIQARLPMDLNIR</sequence>
<dbReference type="Proteomes" id="UP000027442">
    <property type="component" value="Unassembled WGS sequence"/>
</dbReference>
<evidence type="ECO:0000256" key="7">
    <source>
        <dbReference type="PIRSR" id="PIRSR001217-1"/>
    </source>
</evidence>
<dbReference type="InterPro" id="IPR002142">
    <property type="entry name" value="Peptidase_S49"/>
</dbReference>
<dbReference type="CDD" id="cd07023">
    <property type="entry name" value="S49_Sppa_N_C"/>
    <property type="match status" value="1"/>
</dbReference>
<dbReference type="InterPro" id="IPR047217">
    <property type="entry name" value="S49_SppA_67K_type_N"/>
</dbReference>
<organism evidence="9 10">
    <name type="scientific">Hoylesella loescheii DSM 19665 = JCM 12249 = ATCC 15930</name>
    <dbReference type="NCBI Taxonomy" id="1122985"/>
    <lineage>
        <taxon>Bacteria</taxon>
        <taxon>Pseudomonadati</taxon>
        <taxon>Bacteroidota</taxon>
        <taxon>Bacteroidia</taxon>
        <taxon>Bacteroidales</taxon>
        <taxon>Prevotellaceae</taxon>
        <taxon>Hoylesella</taxon>
    </lineage>
</organism>
<keyword evidence="5" id="KW-0720">Serine protease</keyword>
<dbReference type="GO" id="GO:0016020">
    <property type="term" value="C:membrane"/>
    <property type="evidence" value="ECO:0007669"/>
    <property type="project" value="UniProtKB-SubCell"/>
</dbReference>
<dbReference type="Gene3D" id="6.20.330.10">
    <property type="match status" value="1"/>
</dbReference>
<dbReference type="InterPro" id="IPR029045">
    <property type="entry name" value="ClpP/crotonase-like_dom_sf"/>
</dbReference>
<keyword evidence="3" id="KW-0645">Protease</keyword>
<evidence type="ECO:0000256" key="5">
    <source>
        <dbReference type="ARBA" id="ARBA00022825"/>
    </source>
</evidence>
<proteinExistence type="inferred from homology"/>
<dbReference type="CDD" id="cd07018">
    <property type="entry name" value="S49_SppA_67K_type"/>
    <property type="match status" value="1"/>
</dbReference>
<dbReference type="HOGENOM" id="CLU_008856_1_1_10"/>
<feature type="active site" description="Proton donor/acceptor" evidence="7">
    <location>
        <position position="190"/>
    </location>
</feature>
<protein>
    <submittedName>
        <fullName evidence="9">Signal peptide peptidase SppA</fullName>
    </submittedName>
</protein>
<keyword evidence="6" id="KW-0472">Membrane</keyword>
<dbReference type="GO" id="GO:0006465">
    <property type="term" value="P:signal peptide processing"/>
    <property type="evidence" value="ECO:0007669"/>
    <property type="project" value="InterPro"/>
</dbReference>
<feature type="domain" description="Peptidase S49" evidence="8">
    <location>
        <begin position="122"/>
        <end position="275"/>
    </location>
</feature>
<dbReference type="InterPro" id="IPR004635">
    <property type="entry name" value="Pept_S49_SppA"/>
</dbReference>
<dbReference type="PATRIC" id="fig|1122985.7.peg.489"/>
<keyword evidence="4" id="KW-0378">Hydrolase</keyword>
<comment type="caution">
    <text evidence="9">The sequence shown here is derived from an EMBL/GenBank/DDBJ whole genome shotgun (WGS) entry which is preliminary data.</text>
</comment>
<evidence type="ECO:0000256" key="4">
    <source>
        <dbReference type="ARBA" id="ARBA00022801"/>
    </source>
</evidence>
<evidence type="ECO:0000256" key="1">
    <source>
        <dbReference type="ARBA" id="ARBA00004370"/>
    </source>
</evidence>
<dbReference type="PANTHER" id="PTHR33209">
    <property type="entry name" value="PROTEASE 4"/>
    <property type="match status" value="1"/>
</dbReference>
<dbReference type="RefSeq" id="WP_018966246.1">
    <property type="nucleotide sequence ID" value="NZ_KB899210.1"/>
</dbReference>
<keyword evidence="10" id="KW-1185">Reference proteome</keyword>
<evidence type="ECO:0000313" key="10">
    <source>
        <dbReference type="Proteomes" id="UP000027442"/>
    </source>
</evidence>
<evidence type="ECO:0000256" key="6">
    <source>
        <dbReference type="ARBA" id="ARBA00023136"/>
    </source>
</evidence>
<dbReference type="eggNOG" id="COG0616">
    <property type="taxonomic scope" value="Bacteria"/>
</dbReference>
<name>A0A069QL08_HOYLO</name>
<dbReference type="SUPFAM" id="SSF52096">
    <property type="entry name" value="ClpP/crotonase"/>
    <property type="match status" value="2"/>
</dbReference>
<dbReference type="GO" id="GO:0008236">
    <property type="term" value="F:serine-type peptidase activity"/>
    <property type="evidence" value="ECO:0007669"/>
    <property type="project" value="UniProtKB-KW"/>
</dbReference>
<dbReference type="InterPro" id="IPR004634">
    <property type="entry name" value="Pept_S49_pIV"/>
</dbReference>
<comment type="similarity">
    <text evidence="2">Belongs to the peptidase S49 family.</text>
</comment>